<sequence>MVLGEMTPLLLILWREKHPQGKEQLSLPLDLELPKAMEQLRLPVEVED</sequence>
<dbReference type="EMBL" id="CP030840">
    <property type="protein sequence ID" value="AXC09708.1"/>
    <property type="molecule type" value="Genomic_DNA"/>
</dbReference>
<evidence type="ECO:0000313" key="1">
    <source>
        <dbReference type="EMBL" id="AXC09708.1"/>
    </source>
</evidence>
<dbReference type="Proteomes" id="UP000253606">
    <property type="component" value="Chromosome"/>
</dbReference>
<dbReference type="KEGG" id="abas:ACPOL_0325"/>
<keyword evidence="2" id="KW-1185">Reference proteome</keyword>
<evidence type="ECO:0000313" key="2">
    <source>
        <dbReference type="Proteomes" id="UP000253606"/>
    </source>
</evidence>
<accession>A0A2Z5FSB9</accession>
<protein>
    <submittedName>
        <fullName evidence="1">Uncharacterized protein</fullName>
    </submittedName>
</protein>
<name>A0A2Z5FSB9_9BACT</name>
<dbReference type="AlphaFoldDB" id="A0A2Z5FSB9"/>
<gene>
    <name evidence="1" type="ORF">ACPOL_0325</name>
</gene>
<proteinExistence type="predicted"/>
<reference evidence="1 2" key="1">
    <citation type="journal article" date="2018" name="Front. Microbiol.">
        <title>Hydrolytic Capabilities as a Key to Environmental Success: Chitinolytic and Cellulolytic Acidobacteria From Acidic Sub-arctic Soils and Boreal Peatlands.</title>
        <authorList>
            <person name="Belova S.E."/>
            <person name="Ravin N.V."/>
            <person name="Pankratov T.A."/>
            <person name="Rakitin A.L."/>
            <person name="Ivanova A.A."/>
            <person name="Beletsky A.V."/>
            <person name="Mardanov A.V."/>
            <person name="Sinninghe Damste J.S."/>
            <person name="Dedysh S.N."/>
        </authorList>
    </citation>
    <scope>NUCLEOTIDE SEQUENCE [LARGE SCALE GENOMIC DNA]</scope>
    <source>
        <strain evidence="1 2">SBC82</strain>
    </source>
</reference>
<dbReference type="RefSeq" id="WP_201759051.1">
    <property type="nucleotide sequence ID" value="NZ_CP030840.1"/>
</dbReference>
<organism evidence="1 2">
    <name type="scientific">Acidisarcina polymorpha</name>
    <dbReference type="NCBI Taxonomy" id="2211140"/>
    <lineage>
        <taxon>Bacteria</taxon>
        <taxon>Pseudomonadati</taxon>
        <taxon>Acidobacteriota</taxon>
        <taxon>Terriglobia</taxon>
        <taxon>Terriglobales</taxon>
        <taxon>Acidobacteriaceae</taxon>
        <taxon>Acidisarcina</taxon>
    </lineage>
</organism>